<dbReference type="Proteomes" id="UP000763088">
    <property type="component" value="Unassembled WGS sequence"/>
</dbReference>
<protein>
    <submittedName>
        <fullName evidence="1">Thiol:disulfide interchange protein</fullName>
    </submittedName>
</protein>
<gene>
    <name evidence="1" type="ORF">E7102_07715</name>
</gene>
<proteinExistence type="predicted"/>
<sequence>MQLAFGAWIVGFKSIPQNYLLDREGKVIAINIYDEELVKKLDELIK</sequence>
<reference evidence="1" key="1">
    <citation type="submission" date="2019-04" db="EMBL/GenBank/DDBJ databases">
        <title>Evolution of Biomass-Degrading Anaerobic Consortia Revealed by Metagenomics.</title>
        <authorList>
            <person name="Peng X."/>
        </authorList>
    </citation>
    <scope>NUCLEOTIDE SEQUENCE</scope>
    <source>
        <strain evidence="1">SIG141</strain>
    </source>
</reference>
<dbReference type="EMBL" id="SUYD01000008">
    <property type="protein sequence ID" value="MBE6266339.1"/>
    <property type="molecule type" value="Genomic_DNA"/>
</dbReference>
<organism evidence="1 2">
    <name type="scientific">Xylanibacter ruminicola</name>
    <name type="common">Prevotella ruminicola</name>
    <dbReference type="NCBI Taxonomy" id="839"/>
    <lineage>
        <taxon>Bacteria</taxon>
        <taxon>Pseudomonadati</taxon>
        <taxon>Bacteroidota</taxon>
        <taxon>Bacteroidia</taxon>
        <taxon>Bacteroidales</taxon>
        <taxon>Prevotellaceae</taxon>
        <taxon>Xylanibacter</taxon>
    </lineage>
</organism>
<accession>A0A928BSC3</accession>
<dbReference type="AlphaFoldDB" id="A0A928BSC3"/>
<dbReference type="Gene3D" id="3.40.30.10">
    <property type="entry name" value="Glutaredoxin"/>
    <property type="match status" value="1"/>
</dbReference>
<evidence type="ECO:0000313" key="1">
    <source>
        <dbReference type="EMBL" id="MBE6266339.1"/>
    </source>
</evidence>
<evidence type="ECO:0000313" key="2">
    <source>
        <dbReference type="Proteomes" id="UP000763088"/>
    </source>
</evidence>
<name>A0A928BSC3_XYLRU</name>
<comment type="caution">
    <text evidence="1">The sequence shown here is derived from an EMBL/GenBank/DDBJ whole genome shotgun (WGS) entry which is preliminary data.</text>
</comment>